<dbReference type="AlphaFoldDB" id="A0A5J5HH72"/>
<keyword evidence="3" id="KW-1185">Reference proteome</keyword>
<proteinExistence type="predicted"/>
<dbReference type="RefSeq" id="WP_150441532.1">
    <property type="nucleotide sequence ID" value="NZ_VYKL01000030.1"/>
</dbReference>
<accession>A0A5J5HH72</accession>
<dbReference type="OrthoDB" id="2930450at2"/>
<evidence type="ECO:0000313" key="2">
    <source>
        <dbReference type="EMBL" id="KAA9019925.1"/>
    </source>
</evidence>
<feature type="transmembrane region" description="Helical" evidence="1">
    <location>
        <begin position="211"/>
        <end position="231"/>
    </location>
</feature>
<dbReference type="InterPro" id="IPR004761">
    <property type="entry name" value="Spore_GerAB"/>
</dbReference>
<evidence type="ECO:0000256" key="1">
    <source>
        <dbReference type="SAM" id="Phobius"/>
    </source>
</evidence>
<feature type="transmembrane region" description="Helical" evidence="1">
    <location>
        <begin position="135"/>
        <end position="157"/>
    </location>
</feature>
<feature type="transmembrane region" description="Helical" evidence="1">
    <location>
        <begin position="5"/>
        <end position="26"/>
    </location>
</feature>
<reference evidence="2 3" key="1">
    <citation type="submission" date="2019-09" db="EMBL/GenBank/DDBJ databases">
        <title>Whole genome sequences of isolates from the Mars Exploration Rovers.</title>
        <authorList>
            <person name="Seuylemezian A."/>
            <person name="Vaishampayan P."/>
        </authorList>
    </citation>
    <scope>NUCLEOTIDE SEQUENCE [LARGE SCALE GENOMIC DNA]</scope>
    <source>
        <strain evidence="2 3">MER_TA_151</strain>
    </source>
</reference>
<dbReference type="Proteomes" id="UP000326671">
    <property type="component" value="Unassembled WGS sequence"/>
</dbReference>
<evidence type="ECO:0000313" key="3">
    <source>
        <dbReference type="Proteomes" id="UP000326671"/>
    </source>
</evidence>
<feature type="transmembrane region" description="Helical" evidence="1">
    <location>
        <begin position="177"/>
        <end position="199"/>
    </location>
</feature>
<feature type="transmembrane region" description="Helical" evidence="1">
    <location>
        <begin position="308"/>
        <end position="327"/>
    </location>
</feature>
<dbReference type="EMBL" id="VYKL01000030">
    <property type="protein sequence ID" value="KAA9019925.1"/>
    <property type="molecule type" value="Genomic_DNA"/>
</dbReference>
<feature type="transmembrane region" description="Helical" evidence="1">
    <location>
        <begin position="32"/>
        <end position="56"/>
    </location>
</feature>
<keyword evidence="1" id="KW-1133">Transmembrane helix</keyword>
<dbReference type="Pfam" id="PF03845">
    <property type="entry name" value="Spore_permease"/>
    <property type="match status" value="1"/>
</dbReference>
<feature type="transmembrane region" description="Helical" evidence="1">
    <location>
        <begin position="339"/>
        <end position="358"/>
    </location>
</feature>
<dbReference type="GO" id="GO:0016020">
    <property type="term" value="C:membrane"/>
    <property type="evidence" value="ECO:0007669"/>
    <property type="project" value="InterPro"/>
</dbReference>
<comment type="caution">
    <text evidence="2">The sequence shown here is derived from an EMBL/GenBank/DDBJ whole genome shotgun (WGS) entry which is preliminary data.</text>
</comment>
<keyword evidence="1" id="KW-0812">Transmembrane</keyword>
<organism evidence="2 3">
    <name type="scientific">Niallia endozanthoxylica</name>
    <dbReference type="NCBI Taxonomy" id="2036016"/>
    <lineage>
        <taxon>Bacteria</taxon>
        <taxon>Bacillati</taxon>
        <taxon>Bacillota</taxon>
        <taxon>Bacilli</taxon>
        <taxon>Bacillales</taxon>
        <taxon>Bacillaceae</taxon>
        <taxon>Niallia</taxon>
    </lineage>
</organism>
<keyword evidence="1" id="KW-0472">Membrane</keyword>
<dbReference type="GO" id="GO:0009847">
    <property type="term" value="P:spore germination"/>
    <property type="evidence" value="ECO:0007669"/>
    <property type="project" value="InterPro"/>
</dbReference>
<name>A0A5J5HH72_9BACI</name>
<feature type="transmembrane region" description="Helical" evidence="1">
    <location>
        <begin position="112"/>
        <end position="128"/>
    </location>
</feature>
<feature type="transmembrane region" description="Helical" evidence="1">
    <location>
        <begin position="77"/>
        <end position="100"/>
    </location>
</feature>
<gene>
    <name evidence="2" type="ORF">F4V44_18660</name>
</gene>
<sequence length="364" mass="42431">MSRYFYYITFINTLATMVASMPKILLSEKEEGAIFSILVSIPIGLLVCYIIGRFFQGFPGKGLPELMDAYIPKFFKIVLLLVVGIVWYAAGLLSVITYSFYVKRFLAPNTNLIYIVSLILFFIYYGALMKSKNVLYVLEMIFIFTVPFVFLIIIKAFTNDHFEVDFVKESIMYIQHYPAYHTICAAAFIFWGPANLIIFNRVLNHKQSMTWRSISFIGLFGTGVLLASYFGPIGMLGFESSGMIVYPAVTTADTMHFRYWIIERVVYVVLMLSLAITFGSILTHWHVAVELLKNAIYFNRFKWKKHNLTPHLFLMVFWVLSVRVVTYLTEYQLIEYTGYFYNLFPPLFIVMFLIFWVIRRRART</sequence>
<protein>
    <submittedName>
        <fullName evidence="2">GerAB/ArcD/ProY family transporter</fullName>
    </submittedName>
</protein>
<feature type="transmembrane region" description="Helical" evidence="1">
    <location>
        <begin position="265"/>
        <end position="287"/>
    </location>
</feature>